<sequence>MPEPRETRLSGAFEAYRTLTLDAVVPAGPDAVRRTVRRRQRRRVATVAVVVAVAVAAPVAAWAALGRQSTPAPVTSPAPTASPAPTGSPSAGPSASPSTPAGRIERAELLAATVDLPAWPAGAGCRTRGVRLVERTGGDVLLSNAAYAYGDVDGDGVPEPVAVVRCLRGGSPYPEQVVAFDRAADGTPVALGRVFRSDPRRPEWLVAFDARPDGAVRVDVTDRVEADDTEPNAAHRQTRIYRWRDGRFTQTGGPTAFPAEPSPPAPTTSTSKPIPVSPLFTLTTTPVVYGPPDADGWRRGMTTVTVTNVGPDRLTDVRVTLPDSDPDIHEHSLVDGCPTASGGGGAFYCHPGPLDPGERITVGLHFMRRTAGSDHQIPVSVERGDDNAAVPGTTTRGSITVTFE</sequence>
<dbReference type="AlphaFoldDB" id="A0A1C5J705"/>
<proteinExistence type="predicted"/>
<dbReference type="EMBL" id="FMDM01000009">
    <property type="protein sequence ID" value="SCG66293.1"/>
    <property type="molecule type" value="Genomic_DNA"/>
</dbReference>
<feature type="compositionally biased region" description="Low complexity" evidence="1">
    <location>
        <begin position="83"/>
        <end position="101"/>
    </location>
</feature>
<dbReference type="Proteomes" id="UP000199360">
    <property type="component" value="Unassembled WGS sequence"/>
</dbReference>
<reference evidence="4" key="1">
    <citation type="submission" date="2016-06" db="EMBL/GenBank/DDBJ databases">
        <authorList>
            <person name="Varghese N."/>
            <person name="Submissions Spin"/>
        </authorList>
    </citation>
    <scope>NUCLEOTIDE SEQUENCE [LARGE SCALE GENOMIC DNA]</scope>
    <source>
        <strain evidence="4">DSM 45647</strain>
    </source>
</reference>
<evidence type="ECO:0000313" key="3">
    <source>
        <dbReference type="EMBL" id="SCG66293.1"/>
    </source>
</evidence>
<organism evidence="3 4">
    <name type="scientific">Micromonospora humi</name>
    <dbReference type="NCBI Taxonomy" id="745366"/>
    <lineage>
        <taxon>Bacteria</taxon>
        <taxon>Bacillati</taxon>
        <taxon>Actinomycetota</taxon>
        <taxon>Actinomycetes</taxon>
        <taxon>Micromonosporales</taxon>
        <taxon>Micromonosporaceae</taxon>
        <taxon>Micromonospora</taxon>
    </lineage>
</organism>
<evidence type="ECO:0008006" key="5">
    <source>
        <dbReference type="Google" id="ProtNLM"/>
    </source>
</evidence>
<evidence type="ECO:0000256" key="2">
    <source>
        <dbReference type="SAM" id="Phobius"/>
    </source>
</evidence>
<keyword evidence="2" id="KW-1133">Transmembrane helix</keyword>
<feature type="region of interest" description="Disordered" evidence="1">
    <location>
        <begin position="247"/>
        <end position="277"/>
    </location>
</feature>
<dbReference type="STRING" id="745366.GA0070213_109110"/>
<gene>
    <name evidence="3" type="ORF">GA0070213_109110</name>
</gene>
<evidence type="ECO:0000256" key="1">
    <source>
        <dbReference type="SAM" id="MobiDB-lite"/>
    </source>
</evidence>
<keyword evidence="2" id="KW-0472">Membrane</keyword>
<name>A0A1C5J705_9ACTN</name>
<feature type="region of interest" description="Disordered" evidence="1">
    <location>
        <begin position="69"/>
        <end position="101"/>
    </location>
</feature>
<dbReference type="RefSeq" id="WP_091065648.1">
    <property type="nucleotide sequence ID" value="NZ_FMDM01000009.1"/>
</dbReference>
<protein>
    <recommendedName>
        <fullName evidence="5">DUF11 domain-containing protein</fullName>
    </recommendedName>
</protein>
<keyword evidence="2" id="KW-0812">Transmembrane</keyword>
<feature type="transmembrane region" description="Helical" evidence="2">
    <location>
        <begin position="44"/>
        <end position="65"/>
    </location>
</feature>
<keyword evidence="4" id="KW-1185">Reference proteome</keyword>
<dbReference type="OrthoDB" id="3403968at2"/>
<accession>A0A1C5J705</accession>
<evidence type="ECO:0000313" key="4">
    <source>
        <dbReference type="Proteomes" id="UP000199360"/>
    </source>
</evidence>